<reference evidence="3" key="1">
    <citation type="submission" date="2015-04" db="EMBL/GenBank/DDBJ databases">
        <title>The genome sequence of the plant pathogenic Rhizarian Plasmodiophora brassicae reveals insights in its biotrophic life cycle and the origin of chitin synthesis.</title>
        <authorList>
            <person name="Schwelm A."/>
            <person name="Fogelqvist J."/>
            <person name="Knaust A."/>
            <person name="Julke S."/>
            <person name="Lilja T."/>
            <person name="Dhandapani V."/>
            <person name="Bonilla-Rosso G."/>
            <person name="Karlsson M."/>
            <person name="Shevchenko A."/>
            <person name="Choi S.R."/>
            <person name="Kim H.G."/>
            <person name="Park J.Y."/>
            <person name="Lim Y.P."/>
            <person name="Ludwig-Muller J."/>
            <person name="Dixelius C."/>
        </authorList>
    </citation>
    <scope>NUCLEOTIDE SEQUENCE</scope>
    <source>
        <tissue evidence="3">Potato root galls</tissue>
    </source>
</reference>
<feature type="region of interest" description="Disordered" evidence="1">
    <location>
        <begin position="31"/>
        <end position="51"/>
    </location>
</feature>
<evidence type="ECO:0000256" key="1">
    <source>
        <dbReference type="SAM" id="MobiDB-lite"/>
    </source>
</evidence>
<accession>A0A0H5R4L1</accession>
<protein>
    <recommendedName>
        <fullName evidence="4">RxLR effector protein</fullName>
    </recommendedName>
</protein>
<dbReference type="EMBL" id="HACM01008384">
    <property type="protein sequence ID" value="CRZ08826.1"/>
    <property type="molecule type" value="Transcribed_RNA"/>
</dbReference>
<feature type="signal peptide" evidence="2">
    <location>
        <begin position="1"/>
        <end position="21"/>
    </location>
</feature>
<organism evidence="3">
    <name type="scientific">Spongospora subterranea</name>
    <dbReference type="NCBI Taxonomy" id="70186"/>
    <lineage>
        <taxon>Eukaryota</taxon>
        <taxon>Sar</taxon>
        <taxon>Rhizaria</taxon>
        <taxon>Endomyxa</taxon>
        <taxon>Phytomyxea</taxon>
        <taxon>Plasmodiophorida</taxon>
        <taxon>Plasmodiophoridae</taxon>
        <taxon>Spongospora</taxon>
    </lineage>
</organism>
<feature type="chain" id="PRO_5005223120" description="RxLR effector protein" evidence="2">
    <location>
        <begin position="22"/>
        <end position="180"/>
    </location>
</feature>
<feature type="compositionally biased region" description="Basic and acidic residues" evidence="1">
    <location>
        <begin position="134"/>
        <end position="150"/>
    </location>
</feature>
<evidence type="ECO:0000313" key="3">
    <source>
        <dbReference type="EMBL" id="CRZ08826.1"/>
    </source>
</evidence>
<sequence>MEVLSVRLLIAVAMIAFSAVAAPALESNQLPVEEQPDSKPSLGQCQHDQDLPSGTAFKRVLNLVRYFENPCTIQEADPESQATNTDPVEGKRQPFLGLSIPKISRPEKGFRQDRLSIFGDIMNNDKGVQPNAEKPTHQFEFNAKDTRRCGQSELFSTSRRGNQKRSPGTKTPSRRKQTVC</sequence>
<feature type="compositionally biased region" description="Polar residues" evidence="1">
    <location>
        <begin position="153"/>
        <end position="171"/>
    </location>
</feature>
<keyword evidence="2" id="KW-0732">Signal</keyword>
<feature type="region of interest" description="Disordered" evidence="1">
    <location>
        <begin position="126"/>
        <end position="180"/>
    </location>
</feature>
<name>A0A0H5R4L1_9EUKA</name>
<dbReference type="AlphaFoldDB" id="A0A0H5R4L1"/>
<evidence type="ECO:0000256" key="2">
    <source>
        <dbReference type="SAM" id="SignalP"/>
    </source>
</evidence>
<evidence type="ECO:0008006" key="4">
    <source>
        <dbReference type="Google" id="ProtNLM"/>
    </source>
</evidence>
<proteinExistence type="predicted"/>